<dbReference type="Proteomes" id="UP000838878">
    <property type="component" value="Chromosome 9"/>
</dbReference>
<proteinExistence type="predicted"/>
<reference evidence="3" key="1">
    <citation type="submission" date="2021-12" db="EMBL/GenBank/DDBJ databases">
        <authorList>
            <person name="Martin H S."/>
        </authorList>
    </citation>
    <scope>NUCLEOTIDE SEQUENCE</scope>
</reference>
<protein>
    <submittedName>
        <fullName evidence="3">Uncharacterized protein</fullName>
    </submittedName>
</protein>
<feature type="chain" id="PRO_5035454991" evidence="2">
    <location>
        <begin position="18"/>
        <end position="499"/>
    </location>
</feature>
<keyword evidence="2" id="KW-0732">Signal</keyword>
<evidence type="ECO:0000313" key="3">
    <source>
        <dbReference type="EMBL" id="CAH0731287.1"/>
    </source>
</evidence>
<keyword evidence="4" id="KW-1185">Reference proteome</keyword>
<name>A0A8J9V4S4_9NEOP</name>
<dbReference type="EMBL" id="OV170229">
    <property type="protein sequence ID" value="CAH0731287.1"/>
    <property type="molecule type" value="Genomic_DNA"/>
</dbReference>
<evidence type="ECO:0000313" key="4">
    <source>
        <dbReference type="Proteomes" id="UP000838878"/>
    </source>
</evidence>
<evidence type="ECO:0000256" key="2">
    <source>
        <dbReference type="SAM" id="SignalP"/>
    </source>
</evidence>
<gene>
    <name evidence="3" type="ORF">BINO364_LOCUS16180</name>
</gene>
<accession>A0A8J9V4S4</accession>
<feature type="signal peptide" evidence="2">
    <location>
        <begin position="1"/>
        <end position="17"/>
    </location>
</feature>
<evidence type="ECO:0000256" key="1">
    <source>
        <dbReference type="SAM" id="MobiDB-lite"/>
    </source>
</evidence>
<feature type="non-terminal residue" evidence="3">
    <location>
        <position position="499"/>
    </location>
</feature>
<feature type="compositionally biased region" description="Basic residues" evidence="1">
    <location>
        <begin position="113"/>
        <end position="127"/>
    </location>
</feature>
<organism evidence="3 4">
    <name type="scientific">Brenthis ino</name>
    <name type="common">lesser marbled fritillary</name>
    <dbReference type="NCBI Taxonomy" id="405034"/>
    <lineage>
        <taxon>Eukaryota</taxon>
        <taxon>Metazoa</taxon>
        <taxon>Ecdysozoa</taxon>
        <taxon>Arthropoda</taxon>
        <taxon>Hexapoda</taxon>
        <taxon>Insecta</taxon>
        <taxon>Pterygota</taxon>
        <taxon>Neoptera</taxon>
        <taxon>Endopterygota</taxon>
        <taxon>Lepidoptera</taxon>
        <taxon>Glossata</taxon>
        <taxon>Ditrysia</taxon>
        <taxon>Papilionoidea</taxon>
        <taxon>Nymphalidae</taxon>
        <taxon>Heliconiinae</taxon>
        <taxon>Argynnini</taxon>
        <taxon>Brenthis</taxon>
    </lineage>
</organism>
<sequence length="499" mass="57329">MYLYGFIFILTLPCGFGEAPANKSIANYDPAELLSKIFNTNNTVSARNKNGLVQFEDSLQPDFVSFKEPQYLSNDYYFNEKPVKFRDDSIEENYNEELHSSQLEVNFQDPNNIKKKRRKKRKPRQHHYVPPYPSPSLGTINPYFGAEYYRPQPRPSVASEAVSRITEALTSIALYDDYQCVARLLCEAAGGGALGTAGILQTVAGLQPLLTLLSAYNGISTNPLFVFGRAVFLGMSSRGNTASCRYGYPQCPTDPEQLVHYLNNHNGGFFRFFSAPQQGQQNVEQFYNQLSQNGLLQPQLNQIQQHYGFYNPNPGNQHYGFQQTNPYSTYNQNYGLAYPYNKMNRIQKRIQNKPLSQYDDDLEDQNQKWAFPSDEIVNNNYDSLYDNTNSFDTTSYESYNKKAKALKFPENHKEDPANSYDRKTRGFSFPEKQSNRHYVSNNYIEPANYFNYNNQYYANYVQNNNDDVKNGLETVYVVRGNGDPNKPEIFKLRPGESVH</sequence>
<feature type="region of interest" description="Disordered" evidence="1">
    <location>
        <begin position="107"/>
        <end position="132"/>
    </location>
</feature>
<dbReference type="AlphaFoldDB" id="A0A8J9V4S4"/>
<dbReference type="OrthoDB" id="8196075at2759"/>